<dbReference type="AlphaFoldDB" id="A0A2N1NTH4"/>
<gene>
    <name evidence="1" type="ORF">RhiirC2_771710</name>
</gene>
<accession>A0A2N1NTH4</accession>
<comment type="caution">
    <text evidence="1">The sequence shown here is derived from an EMBL/GenBank/DDBJ whole genome shotgun (WGS) entry which is preliminary data.</text>
</comment>
<dbReference type="InterPro" id="IPR015421">
    <property type="entry name" value="PyrdxlP-dep_Trfase_major"/>
</dbReference>
<protein>
    <recommendedName>
        <fullName evidence="3">PLP-dependent transferase</fullName>
    </recommendedName>
</protein>
<dbReference type="GO" id="GO:0005737">
    <property type="term" value="C:cytoplasm"/>
    <property type="evidence" value="ECO:0007669"/>
    <property type="project" value="TreeGrafter"/>
</dbReference>
<dbReference type="Proteomes" id="UP000233469">
    <property type="component" value="Unassembled WGS sequence"/>
</dbReference>
<reference evidence="1 2" key="2">
    <citation type="submission" date="2017-10" db="EMBL/GenBank/DDBJ databases">
        <title>Extensive intraspecific genome diversity in a model arbuscular mycorrhizal fungus.</title>
        <authorList>
            <person name="Chen E.C.H."/>
            <person name="Morin E."/>
            <person name="Baudet D."/>
            <person name="Noel J."/>
            <person name="Ndikumana S."/>
            <person name="Charron P."/>
            <person name="St-Onge C."/>
            <person name="Giorgi J."/>
            <person name="Grigoriev I.V."/>
            <person name="Roux C."/>
            <person name="Martin F.M."/>
            <person name="Corradi N."/>
        </authorList>
    </citation>
    <scope>NUCLEOTIDE SEQUENCE [LARGE SCALE GENOMIC DNA]</scope>
    <source>
        <strain evidence="1 2">C2</strain>
    </source>
</reference>
<dbReference type="GO" id="GO:0071269">
    <property type="term" value="P:L-homocysteine biosynthetic process"/>
    <property type="evidence" value="ECO:0007669"/>
    <property type="project" value="TreeGrafter"/>
</dbReference>
<dbReference type="PANTHER" id="PTHR43797:SF2">
    <property type="entry name" value="HOMOCYSTEINE_CYSTEINE SYNTHASE"/>
    <property type="match status" value="1"/>
</dbReference>
<dbReference type="PANTHER" id="PTHR43797">
    <property type="entry name" value="HOMOCYSTEINE/CYSTEINE SYNTHASE"/>
    <property type="match status" value="1"/>
</dbReference>
<dbReference type="GO" id="GO:0004124">
    <property type="term" value="F:cysteine synthase activity"/>
    <property type="evidence" value="ECO:0007669"/>
    <property type="project" value="TreeGrafter"/>
</dbReference>
<name>A0A2N1NTH4_9GLOM</name>
<reference evidence="1 2" key="1">
    <citation type="submission" date="2016-04" db="EMBL/GenBank/DDBJ databases">
        <title>Genome analyses suggest a sexual origin of heterokaryosis in a supposedly ancient asexual fungus.</title>
        <authorList>
            <person name="Ropars J."/>
            <person name="Sedzielewska K."/>
            <person name="Noel J."/>
            <person name="Charron P."/>
            <person name="Farinelli L."/>
            <person name="Marton T."/>
            <person name="Kruger M."/>
            <person name="Pelin A."/>
            <person name="Brachmann A."/>
            <person name="Corradi N."/>
        </authorList>
    </citation>
    <scope>NUCLEOTIDE SEQUENCE [LARGE SCALE GENOMIC DNA]</scope>
    <source>
        <strain evidence="1 2">C2</strain>
    </source>
</reference>
<evidence type="ECO:0008006" key="3">
    <source>
        <dbReference type="Google" id="ProtNLM"/>
    </source>
</evidence>
<organism evidence="1 2">
    <name type="scientific">Rhizophagus irregularis</name>
    <dbReference type="NCBI Taxonomy" id="588596"/>
    <lineage>
        <taxon>Eukaryota</taxon>
        <taxon>Fungi</taxon>
        <taxon>Fungi incertae sedis</taxon>
        <taxon>Mucoromycota</taxon>
        <taxon>Glomeromycotina</taxon>
        <taxon>Glomeromycetes</taxon>
        <taxon>Glomerales</taxon>
        <taxon>Glomeraceae</taxon>
        <taxon>Rhizophagus</taxon>
    </lineage>
</organism>
<dbReference type="SUPFAM" id="SSF53383">
    <property type="entry name" value="PLP-dependent transferases"/>
    <property type="match status" value="1"/>
</dbReference>
<dbReference type="EMBL" id="LLXL01000146">
    <property type="protein sequence ID" value="PKK77121.1"/>
    <property type="molecule type" value="Genomic_DNA"/>
</dbReference>
<dbReference type="Gene3D" id="3.40.640.10">
    <property type="entry name" value="Type I PLP-dependent aspartate aminotransferase-like (Major domain)"/>
    <property type="match status" value="1"/>
</dbReference>
<dbReference type="InterPro" id="IPR006235">
    <property type="entry name" value="OAc-hSer/O-AcSer_sulfhydrylase"/>
</dbReference>
<dbReference type="GO" id="GO:0003961">
    <property type="term" value="F:O-acetylhomoserine aminocarboxypropyltransferase activity"/>
    <property type="evidence" value="ECO:0007669"/>
    <property type="project" value="TreeGrafter"/>
</dbReference>
<dbReference type="VEuPathDB" id="FungiDB:RhiirFUN_003560"/>
<dbReference type="GO" id="GO:0006535">
    <property type="term" value="P:cysteine biosynthetic process from serine"/>
    <property type="evidence" value="ECO:0007669"/>
    <property type="project" value="TreeGrafter"/>
</dbReference>
<dbReference type="InterPro" id="IPR015424">
    <property type="entry name" value="PyrdxlP-dep_Trfase"/>
</dbReference>
<evidence type="ECO:0000313" key="1">
    <source>
        <dbReference type="EMBL" id="PKK77121.1"/>
    </source>
</evidence>
<evidence type="ECO:0000313" key="2">
    <source>
        <dbReference type="Proteomes" id="UP000233469"/>
    </source>
</evidence>
<sequence>MENPNFNIQDFEAICKIVYDMGIPVIIDNTFGTTKWVGGHGITIGGEYLVEANFHGIMKDSNFTNPSPDCHGLIYWDTFGYNAFTIKARSEIMRNIEPCQNPFESFLLIQGFETLSLLEKRKLLKSVTLIYSVSFLLKKKINYEK</sequence>
<proteinExistence type="predicted"/>